<sequence>MIKKLIICFISLLIYMFIEAKWTKINYENYKIGNSNKKMNVLFLSDLHRRTISKRLLSKVGSVEAVFLAGDLAEKGVHKEQIVRNLQVLNQVAPVYFVWGNNDYEVAEEIHEALKETNSVELTNRSVKLGSFTLAGIGDLTSNKHDVKKALEEADGPVVLLSHNPDISFKLKGYPDVKLVLSGHTHGGQIRIGPYGIAERGGWKKRNGVDVFISNGHGTSEIPFRFMARAQIHKLTIYV</sequence>
<evidence type="ECO:0000313" key="2">
    <source>
        <dbReference type="EMBL" id="QKS71063.1"/>
    </source>
</evidence>
<dbReference type="PANTHER" id="PTHR31302">
    <property type="entry name" value="TRANSMEMBRANE PROTEIN WITH METALLOPHOSPHOESTERASE DOMAIN-RELATED"/>
    <property type="match status" value="1"/>
</dbReference>
<dbReference type="InterPro" id="IPR051158">
    <property type="entry name" value="Metallophosphoesterase_sf"/>
</dbReference>
<dbReference type="GO" id="GO:0009245">
    <property type="term" value="P:lipid A biosynthetic process"/>
    <property type="evidence" value="ECO:0007669"/>
    <property type="project" value="TreeGrafter"/>
</dbReference>
<evidence type="ECO:0000259" key="1">
    <source>
        <dbReference type="Pfam" id="PF00149"/>
    </source>
</evidence>
<dbReference type="Pfam" id="PF00149">
    <property type="entry name" value="Metallophos"/>
    <property type="match status" value="1"/>
</dbReference>
<feature type="domain" description="Calcineurin-like phosphoesterase" evidence="1">
    <location>
        <begin position="39"/>
        <end position="187"/>
    </location>
</feature>
<evidence type="ECO:0000313" key="3">
    <source>
        <dbReference type="Proteomes" id="UP000318138"/>
    </source>
</evidence>
<gene>
    <name evidence="2" type="ORF">FLK61_30575</name>
</gene>
<reference evidence="3" key="1">
    <citation type="submission" date="2019-07" db="EMBL/GenBank/DDBJ databases">
        <title>Bacillus alkalisoli sp. nov. isolated from saline soil.</title>
        <authorList>
            <person name="Sun J.-Q."/>
            <person name="Xu L."/>
        </authorList>
    </citation>
    <scope>NUCLEOTIDE SEQUENCE [LARGE SCALE GENOMIC DNA]</scope>
    <source>
        <strain evidence="3">M4U3P1</strain>
    </source>
</reference>
<name>A0A859FCJ0_9BACI</name>
<dbReference type="SUPFAM" id="SSF56300">
    <property type="entry name" value="Metallo-dependent phosphatases"/>
    <property type="match status" value="1"/>
</dbReference>
<dbReference type="EMBL" id="CP041372">
    <property type="protein sequence ID" value="QKS71063.1"/>
    <property type="molecule type" value="Genomic_DNA"/>
</dbReference>
<dbReference type="GO" id="GO:0016020">
    <property type="term" value="C:membrane"/>
    <property type="evidence" value="ECO:0007669"/>
    <property type="project" value="GOC"/>
</dbReference>
<dbReference type="AlphaFoldDB" id="A0A859FCJ0"/>
<protein>
    <submittedName>
        <fullName evidence="2">Metallophosphoesterase family protein</fullName>
    </submittedName>
</protein>
<keyword evidence="3" id="KW-1185">Reference proteome</keyword>
<organism evidence="2 3">
    <name type="scientific">Paenalkalicoccus suaedae</name>
    <dbReference type="NCBI Taxonomy" id="2592382"/>
    <lineage>
        <taxon>Bacteria</taxon>
        <taxon>Bacillati</taxon>
        <taxon>Bacillota</taxon>
        <taxon>Bacilli</taxon>
        <taxon>Bacillales</taxon>
        <taxon>Bacillaceae</taxon>
        <taxon>Paenalkalicoccus</taxon>
    </lineage>
</organism>
<dbReference type="Gene3D" id="3.60.21.10">
    <property type="match status" value="1"/>
</dbReference>
<dbReference type="Proteomes" id="UP000318138">
    <property type="component" value="Chromosome"/>
</dbReference>
<accession>A0A859FCJ0</accession>
<dbReference type="PANTHER" id="PTHR31302:SF32">
    <property type="entry name" value="PHOSPHOESTERASE"/>
    <property type="match status" value="1"/>
</dbReference>
<dbReference type="InterPro" id="IPR029052">
    <property type="entry name" value="Metallo-depent_PP-like"/>
</dbReference>
<dbReference type="GO" id="GO:0008758">
    <property type="term" value="F:UDP-2,3-diacylglucosamine hydrolase activity"/>
    <property type="evidence" value="ECO:0007669"/>
    <property type="project" value="TreeGrafter"/>
</dbReference>
<dbReference type="KEGG" id="psua:FLK61_30575"/>
<proteinExistence type="predicted"/>
<dbReference type="RefSeq" id="WP_176009099.1">
    <property type="nucleotide sequence ID" value="NZ_CP041372.2"/>
</dbReference>
<dbReference type="InterPro" id="IPR004843">
    <property type="entry name" value="Calcineurin-like_PHP"/>
</dbReference>